<dbReference type="Proteomes" id="UP000324748">
    <property type="component" value="Unassembled WGS sequence"/>
</dbReference>
<evidence type="ECO:0000313" key="3">
    <source>
        <dbReference type="EMBL" id="KAA1115677.1"/>
    </source>
</evidence>
<organism evidence="2 5">
    <name type="scientific">Puccinia graminis f. sp. tritici</name>
    <dbReference type="NCBI Taxonomy" id="56615"/>
    <lineage>
        <taxon>Eukaryota</taxon>
        <taxon>Fungi</taxon>
        <taxon>Dikarya</taxon>
        <taxon>Basidiomycota</taxon>
        <taxon>Pucciniomycotina</taxon>
        <taxon>Pucciniomycetes</taxon>
        <taxon>Pucciniales</taxon>
        <taxon>Pucciniaceae</taxon>
        <taxon>Puccinia</taxon>
    </lineage>
</organism>
<accession>A0A5B0Q4H2</accession>
<dbReference type="EMBL" id="VDEP01000272">
    <property type="protein sequence ID" value="KAA1115677.1"/>
    <property type="molecule type" value="Genomic_DNA"/>
</dbReference>
<dbReference type="AlphaFoldDB" id="A0A5B0Q4H2"/>
<protein>
    <submittedName>
        <fullName evidence="2">Uncharacterized protein</fullName>
    </submittedName>
</protein>
<gene>
    <name evidence="1" type="ORF">PGT21_020368</name>
    <name evidence="3" type="ORF">PGTUg99_024658</name>
    <name evidence="2" type="ORF">PGTUg99_025645</name>
</gene>
<reference evidence="4 5" key="1">
    <citation type="submission" date="2019-05" db="EMBL/GenBank/DDBJ databases">
        <title>Emergence of the Ug99 lineage of the wheat stem rust pathogen through somatic hybridization.</title>
        <authorList>
            <person name="Li F."/>
            <person name="Upadhyaya N.M."/>
            <person name="Sperschneider J."/>
            <person name="Matny O."/>
            <person name="Nguyen-Phuc H."/>
            <person name="Mago R."/>
            <person name="Raley C."/>
            <person name="Miller M.E."/>
            <person name="Silverstein K.A.T."/>
            <person name="Henningsen E."/>
            <person name="Hirsch C.D."/>
            <person name="Visser B."/>
            <person name="Pretorius Z.A."/>
            <person name="Steffenson B.J."/>
            <person name="Schwessinger B."/>
            <person name="Dodds P.N."/>
            <person name="Figueroa M."/>
        </authorList>
    </citation>
    <scope>NUCLEOTIDE SEQUENCE [LARGE SCALE GENOMIC DNA]</scope>
    <source>
        <strain evidence="1">21-0</strain>
        <strain evidence="2 5">Ug99</strain>
    </source>
</reference>
<sequence>MQFDESINFTFDLSCSPPPAGSLSNTVQRILHQLHPEALTANPDSPPSHFPVPSCCLRLSYAYHQHHHHQCRVANPNQHRQSFCLLIASKTRYIAHNPAESS</sequence>
<evidence type="ECO:0000313" key="2">
    <source>
        <dbReference type="EMBL" id="KAA1107834.1"/>
    </source>
</evidence>
<evidence type="ECO:0000313" key="1">
    <source>
        <dbReference type="EMBL" id="KAA1092994.1"/>
    </source>
</evidence>
<keyword evidence="4" id="KW-1185">Reference proteome</keyword>
<dbReference type="EMBL" id="VSWC01000080">
    <property type="protein sequence ID" value="KAA1092994.1"/>
    <property type="molecule type" value="Genomic_DNA"/>
</dbReference>
<evidence type="ECO:0000313" key="5">
    <source>
        <dbReference type="Proteomes" id="UP000325313"/>
    </source>
</evidence>
<dbReference type="EMBL" id="VDEP01000307">
    <property type="protein sequence ID" value="KAA1107834.1"/>
    <property type="molecule type" value="Genomic_DNA"/>
</dbReference>
<comment type="caution">
    <text evidence="2">The sequence shown here is derived from an EMBL/GenBank/DDBJ whole genome shotgun (WGS) entry which is preliminary data.</text>
</comment>
<dbReference type="Proteomes" id="UP000325313">
    <property type="component" value="Unassembled WGS sequence"/>
</dbReference>
<name>A0A5B0Q4H2_PUCGR</name>
<proteinExistence type="predicted"/>
<evidence type="ECO:0000313" key="4">
    <source>
        <dbReference type="Proteomes" id="UP000324748"/>
    </source>
</evidence>